<dbReference type="AlphaFoldDB" id="A0A3N4YEF6"/>
<proteinExistence type="predicted"/>
<keyword evidence="2" id="KW-0472">Membrane</keyword>
<evidence type="ECO:0000313" key="3">
    <source>
        <dbReference type="EMBL" id="RPF19499.1"/>
    </source>
</evidence>
<comment type="caution">
    <text evidence="3">The sequence shown here is derived from an EMBL/GenBank/DDBJ whole genome shotgun (WGS) entry which is preliminary data.</text>
</comment>
<reference evidence="3 4" key="1">
    <citation type="submission" date="2018-11" db="EMBL/GenBank/DDBJ databases">
        <title>Sequencing the genomes of 1000 actinobacteria strains.</title>
        <authorList>
            <person name="Klenk H.-P."/>
        </authorList>
    </citation>
    <scope>NUCLEOTIDE SEQUENCE [LARGE SCALE GENOMIC DNA]</scope>
    <source>
        <strain evidence="3 4">DSM 15700</strain>
    </source>
</reference>
<keyword evidence="2" id="KW-1133">Transmembrane helix</keyword>
<keyword evidence="2" id="KW-0812">Transmembrane</keyword>
<gene>
    <name evidence="3" type="ORF">EDD34_0048</name>
</gene>
<evidence type="ECO:0000256" key="1">
    <source>
        <dbReference type="SAM" id="MobiDB-lite"/>
    </source>
</evidence>
<feature type="transmembrane region" description="Helical" evidence="2">
    <location>
        <begin position="12"/>
        <end position="30"/>
    </location>
</feature>
<dbReference type="EMBL" id="RKQZ01000001">
    <property type="protein sequence ID" value="RPF19499.1"/>
    <property type="molecule type" value="Genomic_DNA"/>
</dbReference>
<feature type="compositionally biased region" description="Polar residues" evidence="1">
    <location>
        <begin position="46"/>
        <end position="60"/>
    </location>
</feature>
<organism evidence="3 4">
    <name type="scientific">Myceligenerans xiligouense</name>
    <dbReference type="NCBI Taxonomy" id="253184"/>
    <lineage>
        <taxon>Bacteria</taxon>
        <taxon>Bacillati</taxon>
        <taxon>Actinomycetota</taxon>
        <taxon>Actinomycetes</taxon>
        <taxon>Micrococcales</taxon>
        <taxon>Promicromonosporaceae</taxon>
        <taxon>Myceligenerans</taxon>
    </lineage>
</organism>
<dbReference type="OrthoDB" id="5147939at2"/>
<protein>
    <submittedName>
        <fullName evidence="3">Uncharacterized protein</fullName>
    </submittedName>
</protein>
<dbReference type="Proteomes" id="UP000280501">
    <property type="component" value="Unassembled WGS sequence"/>
</dbReference>
<sequence>MSNSFSTPLRVGAVVLGVIALVAVGLVVAYGPGEGRWVQGALGASPTKSASPEPSPTDSPTMAEASEPSPAGSPSPSTAAQIKAKNIADAKASLREYYAATADVANNAYRNWEDKLGPFWGTRSSWQAMTTVYERNRQDGIHTEGAARVVAMTASQYEPYTPGSEEVILEACIDFGAVKTFDNENRIVPRDASVPTRYYFTYALRHQGLGSKWTLISEERDQERTC</sequence>
<name>A0A3N4YEF6_9MICO</name>
<feature type="region of interest" description="Disordered" evidence="1">
    <location>
        <begin position="41"/>
        <end position="79"/>
    </location>
</feature>
<evidence type="ECO:0000313" key="4">
    <source>
        <dbReference type="Proteomes" id="UP000280501"/>
    </source>
</evidence>
<keyword evidence="4" id="KW-1185">Reference proteome</keyword>
<feature type="compositionally biased region" description="Low complexity" evidence="1">
    <location>
        <begin position="63"/>
        <end position="79"/>
    </location>
</feature>
<accession>A0A3N4YEF6</accession>
<evidence type="ECO:0000256" key="2">
    <source>
        <dbReference type="SAM" id="Phobius"/>
    </source>
</evidence>
<dbReference type="RefSeq" id="WP_123812799.1">
    <property type="nucleotide sequence ID" value="NZ_RKQZ01000001.1"/>
</dbReference>